<comment type="caution">
    <text evidence="2">The sequence shown here is derived from an EMBL/GenBank/DDBJ whole genome shotgun (WGS) entry which is preliminary data.</text>
</comment>
<organism evidence="2 3">
    <name type="scientific">Pontibacter oryzae</name>
    <dbReference type="NCBI Taxonomy" id="2304593"/>
    <lineage>
        <taxon>Bacteria</taxon>
        <taxon>Pseudomonadati</taxon>
        <taxon>Bacteroidota</taxon>
        <taxon>Cytophagia</taxon>
        <taxon>Cytophagales</taxon>
        <taxon>Hymenobacteraceae</taxon>
        <taxon>Pontibacter</taxon>
    </lineage>
</organism>
<dbReference type="EMBL" id="QWGE01000001">
    <property type="protein sequence ID" value="RIJ42500.1"/>
    <property type="molecule type" value="Genomic_DNA"/>
</dbReference>
<keyword evidence="1" id="KW-0472">Membrane</keyword>
<evidence type="ECO:0000313" key="3">
    <source>
        <dbReference type="Proteomes" id="UP000266005"/>
    </source>
</evidence>
<keyword evidence="1" id="KW-1133">Transmembrane helix</keyword>
<keyword evidence="3" id="KW-1185">Reference proteome</keyword>
<reference evidence="3" key="1">
    <citation type="submission" date="2018-08" db="EMBL/GenBank/DDBJ databases">
        <title>Mucilaginibacter sp. MYSH2.</title>
        <authorList>
            <person name="Seo T."/>
        </authorList>
    </citation>
    <scope>NUCLEOTIDE SEQUENCE [LARGE SCALE GENOMIC DNA]</scope>
    <source>
        <strain evidence="3">KIRAN</strain>
    </source>
</reference>
<keyword evidence="1" id="KW-0812">Transmembrane</keyword>
<evidence type="ECO:0000313" key="2">
    <source>
        <dbReference type="EMBL" id="RIJ42500.1"/>
    </source>
</evidence>
<accession>A0A399SFY1</accession>
<sequence length="64" mass="7105">MLFLNTELATRATAYLMLSSVLPLLSELVSFAVLALSGKRLVEFNEHGEISLTLNLSEEDYDSQ</sequence>
<dbReference type="AlphaFoldDB" id="A0A399SFY1"/>
<gene>
    <name evidence="2" type="ORF">D1627_01120</name>
</gene>
<evidence type="ECO:0000256" key="1">
    <source>
        <dbReference type="SAM" id="Phobius"/>
    </source>
</evidence>
<feature type="transmembrane region" description="Helical" evidence="1">
    <location>
        <begin position="12"/>
        <end position="36"/>
    </location>
</feature>
<dbReference type="Proteomes" id="UP000266005">
    <property type="component" value="Unassembled WGS sequence"/>
</dbReference>
<protein>
    <submittedName>
        <fullName evidence="2">Uncharacterized protein</fullName>
    </submittedName>
</protein>
<proteinExistence type="predicted"/>
<name>A0A399SFY1_9BACT</name>